<evidence type="ECO:0000256" key="1">
    <source>
        <dbReference type="SAM" id="MobiDB-lite"/>
    </source>
</evidence>
<dbReference type="RefSeq" id="XP_024667934.1">
    <property type="nucleotide sequence ID" value="XM_024814314.1"/>
</dbReference>
<dbReference type="GeneID" id="36521474"/>
<feature type="region of interest" description="Disordered" evidence="1">
    <location>
        <begin position="61"/>
        <end position="80"/>
    </location>
</feature>
<reference evidence="2 3" key="1">
    <citation type="submission" date="2017-12" db="EMBL/GenBank/DDBJ databases">
        <authorList>
            <consortium name="DOE Joint Genome Institute"/>
            <person name="Haridas S."/>
            <person name="Kjaerbolling I."/>
            <person name="Vesth T.C."/>
            <person name="Frisvad J.C."/>
            <person name="Nybo J.L."/>
            <person name="Theobald S."/>
            <person name="Kuo A."/>
            <person name="Bowyer P."/>
            <person name="Matsuda Y."/>
            <person name="Mondo S."/>
            <person name="Lyhne E.K."/>
            <person name="Kogle M.E."/>
            <person name="Clum A."/>
            <person name="Lipzen A."/>
            <person name="Salamov A."/>
            <person name="Ngan C.Y."/>
            <person name="Daum C."/>
            <person name="Chiniquy J."/>
            <person name="Barry K."/>
            <person name="LaButti K."/>
            <person name="Simmons B.A."/>
            <person name="Magnuson J.K."/>
            <person name="Mortensen U.H."/>
            <person name="Larsen T.O."/>
            <person name="Grigoriev I.V."/>
            <person name="Baker S.E."/>
            <person name="Andersen M.R."/>
            <person name="Nordberg H.P."/>
            <person name="Cantor M.N."/>
            <person name="Hua S.X."/>
        </authorList>
    </citation>
    <scope>NUCLEOTIDE SEQUENCE [LARGE SCALE GENOMIC DNA]</scope>
    <source>
        <strain evidence="2 3">CBS 102.13</strain>
    </source>
</reference>
<evidence type="ECO:0000313" key="3">
    <source>
        <dbReference type="Proteomes" id="UP000234585"/>
    </source>
</evidence>
<dbReference type="Proteomes" id="UP000234585">
    <property type="component" value="Unassembled WGS sequence"/>
</dbReference>
<dbReference type="EMBL" id="KZ559190">
    <property type="protein sequence ID" value="PLB33922.1"/>
    <property type="molecule type" value="Genomic_DNA"/>
</dbReference>
<feature type="compositionally biased region" description="Polar residues" evidence="1">
    <location>
        <begin position="119"/>
        <end position="131"/>
    </location>
</feature>
<proteinExistence type="predicted"/>
<gene>
    <name evidence="2" type="ORF">BDW47DRAFT_113087</name>
</gene>
<feature type="compositionally biased region" description="Basic residues" evidence="1">
    <location>
        <begin position="381"/>
        <end position="393"/>
    </location>
</feature>
<feature type="compositionally biased region" description="Polar residues" evidence="1">
    <location>
        <begin position="184"/>
        <end position="196"/>
    </location>
</feature>
<protein>
    <submittedName>
        <fullName evidence="2">Uncharacterized protein</fullName>
    </submittedName>
</protein>
<feature type="region of interest" description="Disordered" evidence="1">
    <location>
        <begin position="119"/>
        <end position="198"/>
    </location>
</feature>
<accession>A0A2I2EZX8</accession>
<dbReference type="AlphaFoldDB" id="A0A2I2EZX8"/>
<dbReference type="OrthoDB" id="5366332at2759"/>
<feature type="compositionally biased region" description="Low complexity" evidence="1">
    <location>
        <begin position="273"/>
        <end position="282"/>
    </location>
</feature>
<name>A0A2I2EZX8_ASPCN</name>
<keyword evidence="3" id="KW-1185">Reference proteome</keyword>
<feature type="region of interest" description="Disordered" evidence="1">
    <location>
        <begin position="233"/>
        <end position="282"/>
    </location>
</feature>
<sequence length="393" mass="43010">MVTVTCHGQLPGAYSYSGGNQNSTHSRPLDPVLPALAADPLQANPDIKRDPSTPHVSHISPLNIGSPVPPGVHGDAKTSSRAEVTEITVATTTPCKPIGLDLIPDEPWDEMVECVEHPMQNQGSTCMTTTPPLSPRIPKRKRTVSPSSFSSKPPADHRRSASCNTRRSAPSSRRSSLHSHSRIPTGTSLTPGSTAPTFPEFQRQSLLALHRESCRLFHNPEPQSQQPQLLVALPSKPLSPPPSTPQSPTRLSSETPAPAVHPGRFSHEPTPSRPAASRAGPPIRAYSMPARPHHLDGVEKNPSTTVIDWTTPSTRRREYEKIDRASSGVRGLWRRVAPRWCRSNEARTPFFEVKDGKANYEGSVRRFRMDIPEEGGPGRKMGGKIKRRLGVRR</sequence>
<evidence type="ECO:0000313" key="2">
    <source>
        <dbReference type="EMBL" id="PLB33922.1"/>
    </source>
</evidence>
<organism evidence="2 3">
    <name type="scientific">Aspergillus candidus</name>
    <dbReference type="NCBI Taxonomy" id="41067"/>
    <lineage>
        <taxon>Eukaryota</taxon>
        <taxon>Fungi</taxon>
        <taxon>Dikarya</taxon>
        <taxon>Ascomycota</taxon>
        <taxon>Pezizomycotina</taxon>
        <taxon>Eurotiomycetes</taxon>
        <taxon>Eurotiomycetidae</taxon>
        <taxon>Eurotiales</taxon>
        <taxon>Aspergillaceae</taxon>
        <taxon>Aspergillus</taxon>
        <taxon>Aspergillus subgen. Circumdati</taxon>
    </lineage>
</organism>
<feature type="region of interest" description="Disordered" evidence="1">
    <location>
        <begin position="370"/>
        <end position="393"/>
    </location>
</feature>